<feature type="transmembrane region" description="Helical" evidence="1">
    <location>
        <begin position="83"/>
        <end position="103"/>
    </location>
</feature>
<gene>
    <name evidence="3" type="ORF">SpAn4DRAFT_0057</name>
</gene>
<evidence type="ECO:0000313" key="3">
    <source>
        <dbReference type="EMBL" id="CQR73595.1"/>
    </source>
</evidence>
<evidence type="ECO:0000313" key="4">
    <source>
        <dbReference type="Proteomes" id="UP000049855"/>
    </source>
</evidence>
<feature type="transmembrane region" description="Helical" evidence="1">
    <location>
        <begin position="274"/>
        <end position="292"/>
    </location>
</feature>
<feature type="transmembrane region" description="Helical" evidence="1">
    <location>
        <begin position="223"/>
        <end position="240"/>
    </location>
</feature>
<feature type="transmembrane region" description="Helical" evidence="1">
    <location>
        <begin position="123"/>
        <end position="145"/>
    </location>
</feature>
<name>A0A0U1L227_9FIRM</name>
<dbReference type="EMBL" id="CTRP01000014">
    <property type="protein sequence ID" value="CQR73595.1"/>
    <property type="molecule type" value="Genomic_DNA"/>
</dbReference>
<evidence type="ECO:0000259" key="2">
    <source>
        <dbReference type="Pfam" id="PF02517"/>
    </source>
</evidence>
<proteinExistence type="predicted"/>
<accession>A0A0U1L227</accession>
<dbReference type="RefSeq" id="WP_051171759.1">
    <property type="nucleotide sequence ID" value="NZ_CTRP01000014.1"/>
</dbReference>
<keyword evidence="1" id="KW-0812">Transmembrane</keyword>
<sequence>MIWPEMLSSATILCYSFLYIAVLLLWVPYETRIPAWSIAFAIACIFGLVSNQIDVYAVLVIITIAYALYYTEKKYAPPAGRVIAGIVVLCVAYGLGAHAIPYFHNLKVLSNVYISNDGIPFTLYLNFDKTIVGLFILGLTQRLLANKDDWIAMFKQTIPKTVMVIFVLIFLVLSAGEVHFDPKLPECLPIWLITNLLLVCMAEEGFFRGFIQKNLAVFFRDSAWGNLTAVSIASLLFGFAHYAGGISYSIWSTVAGLGYGWIYQQTNRIESSIVAHFSLNLIHFLLFTYPAIA</sequence>
<dbReference type="InterPro" id="IPR003675">
    <property type="entry name" value="Rce1/LyrA-like_dom"/>
</dbReference>
<feature type="transmembrane region" description="Helical" evidence="1">
    <location>
        <begin position="188"/>
        <end position="211"/>
    </location>
</feature>
<dbReference type="Pfam" id="PF02517">
    <property type="entry name" value="Rce1-like"/>
    <property type="match status" value="1"/>
</dbReference>
<dbReference type="GO" id="GO:0080120">
    <property type="term" value="P:CAAX-box protein maturation"/>
    <property type="evidence" value="ECO:0007669"/>
    <property type="project" value="UniProtKB-ARBA"/>
</dbReference>
<dbReference type="GO" id="GO:0004175">
    <property type="term" value="F:endopeptidase activity"/>
    <property type="evidence" value="ECO:0007669"/>
    <property type="project" value="UniProtKB-ARBA"/>
</dbReference>
<dbReference type="AlphaFoldDB" id="A0A0U1L227"/>
<organism evidence="3 4">
    <name type="scientific">Sporomusa ovata</name>
    <dbReference type="NCBI Taxonomy" id="2378"/>
    <lineage>
        <taxon>Bacteria</taxon>
        <taxon>Bacillati</taxon>
        <taxon>Bacillota</taxon>
        <taxon>Negativicutes</taxon>
        <taxon>Selenomonadales</taxon>
        <taxon>Sporomusaceae</taxon>
        <taxon>Sporomusa</taxon>
    </lineage>
</organism>
<feature type="transmembrane region" description="Helical" evidence="1">
    <location>
        <begin position="157"/>
        <end position="176"/>
    </location>
</feature>
<feature type="transmembrane region" description="Helical" evidence="1">
    <location>
        <begin position="246"/>
        <end position="262"/>
    </location>
</feature>
<feature type="domain" description="CAAX prenyl protease 2/Lysostaphin resistance protein A-like" evidence="2">
    <location>
        <begin position="189"/>
        <end position="282"/>
    </location>
</feature>
<evidence type="ECO:0000256" key="1">
    <source>
        <dbReference type="SAM" id="Phobius"/>
    </source>
</evidence>
<dbReference type="Proteomes" id="UP000049855">
    <property type="component" value="Unassembled WGS sequence"/>
</dbReference>
<feature type="transmembrane region" description="Helical" evidence="1">
    <location>
        <begin position="6"/>
        <end position="26"/>
    </location>
</feature>
<keyword evidence="1" id="KW-0472">Membrane</keyword>
<reference evidence="4" key="1">
    <citation type="submission" date="2015-03" db="EMBL/GenBank/DDBJ databases">
        <authorList>
            <person name="Nijsse Bart"/>
        </authorList>
    </citation>
    <scope>NUCLEOTIDE SEQUENCE [LARGE SCALE GENOMIC DNA]</scope>
</reference>
<protein>
    <submittedName>
        <fullName evidence="3">Putative membrane protein</fullName>
    </submittedName>
</protein>
<keyword evidence="4" id="KW-1185">Reference proteome</keyword>
<feature type="transmembrane region" description="Helical" evidence="1">
    <location>
        <begin position="55"/>
        <end position="71"/>
    </location>
</feature>
<keyword evidence="1" id="KW-1133">Transmembrane helix</keyword>